<protein>
    <submittedName>
        <fullName evidence="1">Uncharacterized protein</fullName>
    </submittedName>
</protein>
<name>A0A0E9TCZ7_ANGAN</name>
<organism evidence="1">
    <name type="scientific">Anguilla anguilla</name>
    <name type="common">European freshwater eel</name>
    <name type="synonym">Muraena anguilla</name>
    <dbReference type="NCBI Taxonomy" id="7936"/>
    <lineage>
        <taxon>Eukaryota</taxon>
        <taxon>Metazoa</taxon>
        <taxon>Chordata</taxon>
        <taxon>Craniata</taxon>
        <taxon>Vertebrata</taxon>
        <taxon>Euteleostomi</taxon>
        <taxon>Actinopterygii</taxon>
        <taxon>Neopterygii</taxon>
        <taxon>Teleostei</taxon>
        <taxon>Anguilliformes</taxon>
        <taxon>Anguillidae</taxon>
        <taxon>Anguilla</taxon>
    </lineage>
</organism>
<dbReference type="EMBL" id="GBXM01057285">
    <property type="protein sequence ID" value="JAH51292.1"/>
    <property type="molecule type" value="Transcribed_RNA"/>
</dbReference>
<reference evidence="1" key="1">
    <citation type="submission" date="2014-11" db="EMBL/GenBank/DDBJ databases">
        <authorList>
            <person name="Amaro Gonzalez C."/>
        </authorList>
    </citation>
    <scope>NUCLEOTIDE SEQUENCE</scope>
</reference>
<sequence length="21" mass="2592">MDHFTIQRQPWDCGCSEVRWP</sequence>
<accession>A0A0E9TCZ7</accession>
<reference evidence="1" key="2">
    <citation type="journal article" date="2015" name="Fish Shellfish Immunol.">
        <title>Early steps in the European eel (Anguilla anguilla)-Vibrio vulnificus interaction in the gills: Role of the RtxA13 toxin.</title>
        <authorList>
            <person name="Callol A."/>
            <person name="Pajuelo D."/>
            <person name="Ebbesson L."/>
            <person name="Teles M."/>
            <person name="MacKenzie S."/>
            <person name="Amaro C."/>
        </authorList>
    </citation>
    <scope>NUCLEOTIDE SEQUENCE</scope>
</reference>
<evidence type="ECO:0000313" key="1">
    <source>
        <dbReference type="EMBL" id="JAH51292.1"/>
    </source>
</evidence>
<proteinExistence type="predicted"/>
<dbReference type="AlphaFoldDB" id="A0A0E9TCZ7"/>